<dbReference type="EMBL" id="VOIH02000003">
    <property type="protein sequence ID" value="KAF3449867.1"/>
    <property type="molecule type" value="Genomic_DNA"/>
</dbReference>
<feature type="compositionally biased region" description="Polar residues" evidence="1">
    <location>
        <begin position="1"/>
        <end position="17"/>
    </location>
</feature>
<name>A0A8K0HC41_9ROSA</name>
<sequence length="96" mass="10425">MSMNPTQLNGSEKQANGNIDAEIEDASNNDGDGSGHGRYDNTMNQLTKAKEICIAEGLHMRNDEIFYSVVPPKCGYVQGFGSGPKLMSKTLKLSEQ</sequence>
<reference evidence="2" key="1">
    <citation type="submission" date="2020-03" db="EMBL/GenBank/DDBJ databases">
        <title>A high-quality chromosome-level genome assembly of a woody plant with both climbing and erect habits, Rhamnella rubrinervis.</title>
        <authorList>
            <person name="Lu Z."/>
            <person name="Yang Y."/>
            <person name="Zhu X."/>
            <person name="Sun Y."/>
        </authorList>
    </citation>
    <scope>NUCLEOTIDE SEQUENCE</scope>
    <source>
        <strain evidence="2">BYM</strain>
        <tissue evidence="2">Leaf</tissue>
    </source>
</reference>
<protein>
    <submittedName>
        <fullName evidence="2">Uncharacterized protein</fullName>
    </submittedName>
</protein>
<comment type="caution">
    <text evidence="2">The sequence shown here is derived from an EMBL/GenBank/DDBJ whole genome shotgun (WGS) entry which is preliminary data.</text>
</comment>
<evidence type="ECO:0000313" key="3">
    <source>
        <dbReference type="Proteomes" id="UP000796880"/>
    </source>
</evidence>
<proteinExistence type="predicted"/>
<keyword evidence="3" id="KW-1185">Reference proteome</keyword>
<gene>
    <name evidence="2" type="ORF">FNV43_RR05946</name>
</gene>
<accession>A0A8K0HC41</accession>
<evidence type="ECO:0000256" key="1">
    <source>
        <dbReference type="SAM" id="MobiDB-lite"/>
    </source>
</evidence>
<dbReference type="Proteomes" id="UP000796880">
    <property type="component" value="Unassembled WGS sequence"/>
</dbReference>
<evidence type="ECO:0000313" key="2">
    <source>
        <dbReference type="EMBL" id="KAF3449867.1"/>
    </source>
</evidence>
<organism evidence="2 3">
    <name type="scientific">Rhamnella rubrinervis</name>
    <dbReference type="NCBI Taxonomy" id="2594499"/>
    <lineage>
        <taxon>Eukaryota</taxon>
        <taxon>Viridiplantae</taxon>
        <taxon>Streptophyta</taxon>
        <taxon>Embryophyta</taxon>
        <taxon>Tracheophyta</taxon>
        <taxon>Spermatophyta</taxon>
        <taxon>Magnoliopsida</taxon>
        <taxon>eudicotyledons</taxon>
        <taxon>Gunneridae</taxon>
        <taxon>Pentapetalae</taxon>
        <taxon>rosids</taxon>
        <taxon>fabids</taxon>
        <taxon>Rosales</taxon>
        <taxon>Rhamnaceae</taxon>
        <taxon>rhamnoid group</taxon>
        <taxon>Rhamneae</taxon>
        <taxon>Rhamnella</taxon>
    </lineage>
</organism>
<feature type="region of interest" description="Disordered" evidence="1">
    <location>
        <begin position="1"/>
        <end position="42"/>
    </location>
</feature>
<dbReference type="AlphaFoldDB" id="A0A8K0HC41"/>